<dbReference type="Proteomes" id="UP000075583">
    <property type="component" value="Unassembled WGS sequence"/>
</dbReference>
<proteinExistence type="predicted"/>
<evidence type="ECO:0000313" key="2">
    <source>
        <dbReference type="Proteomes" id="UP000075583"/>
    </source>
</evidence>
<organism evidence="1 2">
    <name type="scientific">Roseivirga ehrenbergii (strain DSM 102268 / JCM 13514 / KCTC 12282 / NCIMB 14502 / KMM 6017)</name>
    <dbReference type="NCBI Taxonomy" id="279360"/>
    <lineage>
        <taxon>Bacteria</taxon>
        <taxon>Pseudomonadati</taxon>
        <taxon>Bacteroidota</taxon>
        <taxon>Cytophagia</taxon>
        <taxon>Cytophagales</taxon>
        <taxon>Roseivirgaceae</taxon>
        <taxon>Roseivirga</taxon>
    </lineage>
</organism>
<gene>
    <name evidence="1" type="ORF">MB14_11390</name>
</gene>
<protein>
    <submittedName>
        <fullName evidence="1">Uncharacterized protein</fullName>
    </submittedName>
</protein>
<dbReference type="EMBL" id="LQZQ01000051">
    <property type="protein sequence ID" value="KYG71371.1"/>
    <property type="molecule type" value="Genomic_DNA"/>
</dbReference>
<keyword evidence="2" id="KW-1185">Reference proteome</keyword>
<evidence type="ECO:0000313" key="1">
    <source>
        <dbReference type="EMBL" id="KYG71371.1"/>
    </source>
</evidence>
<comment type="caution">
    <text evidence="1">The sequence shown here is derived from an EMBL/GenBank/DDBJ whole genome shotgun (WGS) entry which is preliminary data.</text>
</comment>
<dbReference type="AlphaFoldDB" id="A0A150WY01"/>
<sequence length="214" mass="25424">MRIKKLRGHHRIWKDIETWKNENLKLDIESLKSSQRDHTKIWVSPYCDYTLLNSEYPQPKGKTRQKILAGLIDIYTEWKKQLDALGEPYYLKIWLIDPYFANSQVVCAIGDFLHFYDSTFFNPDQEYTARADHQIKNLPNGFNWECRLDEMHLSSNDLGEPEDYYDEVDFLTEKKAFEKQLKKPHRKTVSKSEDGEVTEYYSFKVGHAWLGSKD</sequence>
<accession>A0A150WY01</accession>
<dbReference type="OrthoDB" id="882313at2"/>
<name>A0A150WY01_ROSEK</name>
<dbReference type="RefSeq" id="WP_062594060.1">
    <property type="nucleotide sequence ID" value="NZ_LQZQ01000051.1"/>
</dbReference>
<reference evidence="1" key="1">
    <citation type="submission" date="2016-01" db="EMBL/GenBank/DDBJ databases">
        <title>Genome sequencing of Roseivirga ehrenbergii KMM 6017.</title>
        <authorList>
            <person name="Selvaratnam C."/>
            <person name="Thevarajoo S."/>
            <person name="Goh K.M."/>
            <person name="Ee R."/>
            <person name="Chan K.-G."/>
            <person name="Chong C.S."/>
        </authorList>
    </citation>
    <scope>NUCLEOTIDE SEQUENCE [LARGE SCALE GENOMIC DNA]</scope>
    <source>
        <strain evidence="1">KMM 6017</strain>
    </source>
</reference>